<reference evidence="1 2" key="1">
    <citation type="submission" date="2020-05" db="EMBL/GenBank/DDBJ databases">
        <title>Genetic diversity of Pseudomonas cichorii.</title>
        <authorList>
            <person name="Tani S."/>
            <person name="Yagi H."/>
            <person name="Hashimoto S."/>
            <person name="Iiyama K."/>
            <person name="Furuya N."/>
        </authorList>
    </citation>
    <scope>NUCLEOTIDE SEQUENCE [LARGE SCALE GENOMIC DNA]</scope>
    <source>
        <strain evidence="1 2">LMG 2162</strain>
    </source>
</reference>
<evidence type="ECO:0000313" key="2">
    <source>
        <dbReference type="Proteomes" id="UP000614982"/>
    </source>
</evidence>
<organism evidence="1 2">
    <name type="scientific">Pseudomonas cichorii</name>
    <dbReference type="NCBI Taxonomy" id="36746"/>
    <lineage>
        <taxon>Bacteria</taxon>
        <taxon>Pseudomonadati</taxon>
        <taxon>Pseudomonadota</taxon>
        <taxon>Gammaproteobacteria</taxon>
        <taxon>Pseudomonadales</taxon>
        <taxon>Pseudomonadaceae</taxon>
        <taxon>Pseudomonas</taxon>
    </lineage>
</organism>
<name>A0ABQ1DIR3_PSECI</name>
<sequence length="614" mass="66945">MNTSFTSLSQQPGQLPALQIPSIDLGGNDGLGWVQLKDPQKGVALFAFTPVGTAKGDLIELWWNGKVIQSLLANPDRASIDFSALPQDIPDEPEVCEVFYRITPAAGGTPEDSPVRQVRVKRSVPGGLDTDNHTPYINDTLAPVENLPSNIEVPTDLPLTIPAWDNMQEGDVLRLFWASNEFFVENPPLPADQTGKPQTIIVSAALQKAAGNGSNLAVYYEIRDGVSNWSGYSLATFTHVDILVLPAPSVREAPEGVLDPLQAVAGATVVVAYRGMLDTDDIRIRWDGHEDATDPVSQPGNPTGSVEFTVTPAAIAPTLGSTLELIYVVTRDAAELESDALPLTVETLPESSLPTPKITQATYPSKVLKVFELNDDADLTVAAWPLIASGQRIWLRFEGIARDGSDYKWNHPVWQDFAITHDAEQSTQVALSELQKLKNNSYLRLIMEVSFDSGLTRTPFPINSLTIVSYYPVSGSENWESFNFQELPVGQIVRCSDDMTLLIRLSPILIADLSAAHPAFGNRTLQVTGYNQCILNFSGLIKTLTLSYVGADPVTDHITFYDANNNFIVDAPLQSASGTATRTIHLSQPCLHCTVYIGQHTVLLDNLSWTEWAP</sequence>
<accession>A0ABQ1DIR3</accession>
<dbReference type="RefSeq" id="WP_025261148.1">
    <property type="nucleotide sequence ID" value="NZ_BLVX01000005.1"/>
</dbReference>
<protein>
    <recommendedName>
        <fullName evidence="3">Ig-like domain-containing protein</fullName>
    </recommendedName>
</protein>
<gene>
    <name evidence="1" type="ORF">PSCICP_08400</name>
</gene>
<keyword evidence="2" id="KW-1185">Reference proteome</keyword>
<proteinExistence type="predicted"/>
<dbReference type="Proteomes" id="UP000614982">
    <property type="component" value="Unassembled WGS sequence"/>
</dbReference>
<evidence type="ECO:0008006" key="3">
    <source>
        <dbReference type="Google" id="ProtNLM"/>
    </source>
</evidence>
<dbReference type="GeneID" id="45543600"/>
<dbReference type="EMBL" id="BLWA01000002">
    <property type="protein sequence ID" value="GFM90868.1"/>
    <property type="molecule type" value="Genomic_DNA"/>
</dbReference>
<comment type="caution">
    <text evidence="1">The sequence shown here is derived from an EMBL/GenBank/DDBJ whole genome shotgun (WGS) entry which is preliminary data.</text>
</comment>
<evidence type="ECO:0000313" key="1">
    <source>
        <dbReference type="EMBL" id="GFM90868.1"/>
    </source>
</evidence>